<organism evidence="6 7">
    <name type="scientific">Sulfoacidibacillus thermotolerans</name>
    <name type="common">Acidibacillus sulfuroxidans</name>
    <dbReference type="NCBI Taxonomy" id="1765684"/>
    <lineage>
        <taxon>Bacteria</taxon>
        <taxon>Bacillati</taxon>
        <taxon>Bacillota</taxon>
        <taxon>Bacilli</taxon>
        <taxon>Bacillales</taxon>
        <taxon>Alicyclobacillaceae</taxon>
        <taxon>Sulfoacidibacillus</taxon>
    </lineage>
</organism>
<dbReference type="AlphaFoldDB" id="A0A2U3D9U9"/>
<evidence type="ECO:0000256" key="5">
    <source>
        <dbReference type="RuleBase" id="RU363041"/>
    </source>
</evidence>
<keyword evidence="3 5" id="KW-1133">Transmembrane helix</keyword>
<dbReference type="OrthoDB" id="25340at2"/>
<name>A0A2U3D9U9_SULT2</name>
<feature type="transmembrane region" description="Helical" evidence="5">
    <location>
        <begin position="130"/>
        <end position="151"/>
    </location>
</feature>
<dbReference type="GO" id="GO:0005886">
    <property type="term" value="C:plasma membrane"/>
    <property type="evidence" value="ECO:0007669"/>
    <property type="project" value="UniProtKB-SubCell"/>
</dbReference>
<proteinExistence type="inferred from homology"/>
<reference evidence="6 7" key="1">
    <citation type="submission" date="2016-11" db="EMBL/GenBank/DDBJ databases">
        <title>Comparative genomics of Acidibacillus ferroxidans species.</title>
        <authorList>
            <person name="Oliveira G."/>
            <person name="Nunes G."/>
            <person name="Oliveira R."/>
            <person name="Araujo F."/>
            <person name="Salim A."/>
            <person name="Scholte L."/>
            <person name="Morais D."/>
            <person name="Nancucheo I."/>
            <person name="Johnson D.B."/>
            <person name="Grail B."/>
            <person name="Bittencourt J."/>
            <person name="Valadares R."/>
        </authorList>
    </citation>
    <scope>NUCLEOTIDE SEQUENCE [LARGE SCALE GENOMIC DNA]</scope>
    <source>
        <strain evidence="6 7">Y002</strain>
    </source>
</reference>
<dbReference type="Proteomes" id="UP000245380">
    <property type="component" value="Unassembled WGS sequence"/>
</dbReference>
<dbReference type="InterPro" id="IPR002781">
    <property type="entry name" value="TM_pro_TauE-like"/>
</dbReference>
<accession>A0A2U3D9U9</accession>
<keyword evidence="4 5" id="KW-0472">Membrane</keyword>
<evidence type="ECO:0000256" key="3">
    <source>
        <dbReference type="ARBA" id="ARBA00022989"/>
    </source>
</evidence>
<evidence type="ECO:0000313" key="6">
    <source>
        <dbReference type="EMBL" id="PWI58045.1"/>
    </source>
</evidence>
<comment type="similarity">
    <text evidence="5">Belongs to the 4-toluene sulfonate uptake permease (TSUP) (TC 2.A.102) family.</text>
</comment>
<keyword evidence="2 5" id="KW-0812">Transmembrane</keyword>
<feature type="transmembrane region" description="Helical" evidence="5">
    <location>
        <begin position="171"/>
        <end position="194"/>
    </location>
</feature>
<comment type="caution">
    <text evidence="6">The sequence shown here is derived from an EMBL/GenBank/DDBJ whole genome shotgun (WGS) entry which is preliminary data.</text>
</comment>
<evidence type="ECO:0000313" key="7">
    <source>
        <dbReference type="Proteomes" id="UP000245380"/>
    </source>
</evidence>
<evidence type="ECO:0000256" key="2">
    <source>
        <dbReference type="ARBA" id="ARBA00022692"/>
    </source>
</evidence>
<protein>
    <recommendedName>
        <fullName evidence="5">Probable membrane transporter protein</fullName>
    </recommendedName>
</protein>
<feature type="transmembrane region" description="Helical" evidence="5">
    <location>
        <begin position="230"/>
        <end position="247"/>
    </location>
</feature>
<feature type="transmembrane region" description="Helical" evidence="5">
    <location>
        <begin position="99"/>
        <end position="118"/>
    </location>
</feature>
<comment type="subcellular location">
    <subcellularLocation>
        <location evidence="5">Cell membrane</location>
        <topology evidence="5">Multi-pass membrane protein</topology>
    </subcellularLocation>
    <subcellularLocation>
        <location evidence="1">Membrane</location>
        <topology evidence="1">Multi-pass membrane protein</topology>
    </subcellularLocation>
</comment>
<keyword evidence="5" id="KW-1003">Cell membrane</keyword>
<feature type="transmembrane region" description="Helical" evidence="5">
    <location>
        <begin position="73"/>
        <end position="93"/>
    </location>
</feature>
<dbReference type="RefSeq" id="WP_109430087.1">
    <property type="nucleotide sequence ID" value="NZ_MPDK01000006.1"/>
</dbReference>
<dbReference type="EMBL" id="MPDK01000006">
    <property type="protein sequence ID" value="PWI58045.1"/>
    <property type="molecule type" value="Genomic_DNA"/>
</dbReference>
<keyword evidence="7" id="KW-1185">Reference proteome</keyword>
<dbReference type="Pfam" id="PF01925">
    <property type="entry name" value="TauE"/>
    <property type="match status" value="1"/>
</dbReference>
<evidence type="ECO:0000256" key="1">
    <source>
        <dbReference type="ARBA" id="ARBA00004141"/>
    </source>
</evidence>
<gene>
    <name evidence="6" type="ORF">BM613_05055</name>
</gene>
<sequence length="248" mass="27294">MTHGLLVILISLIVGLVTTYLKITIDRIFLVLLLVLWMGFGIQQAVVINALVMLLASLLFFRGARAQLSKLPGAVRWSVVILSFVGGIVGRWLGLHTSSRGLLLILGIYAVFVGLRLLMIKPKMVPDGKIHAGVSIVTFIFSILTGLISAGGKPLQIPIFVKWFKLSMPQAYLVASLGNIFSTVGFLVGELWFAKAIPLSNLAWSWIYFVGISLVMFIFEPMWSQKIQKWVTLLVGILLTAVGIKLMI</sequence>
<feature type="transmembrane region" description="Helical" evidence="5">
    <location>
        <begin position="206"/>
        <end position="224"/>
    </location>
</feature>
<evidence type="ECO:0000256" key="4">
    <source>
        <dbReference type="ARBA" id="ARBA00023136"/>
    </source>
</evidence>
<feature type="transmembrane region" description="Helical" evidence="5">
    <location>
        <begin position="29"/>
        <end position="61"/>
    </location>
</feature>